<dbReference type="GO" id="GO:0006783">
    <property type="term" value="P:heme biosynthetic process"/>
    <property type="evidence" value="ECO:0007669"/>
    <property type="project" value="UniProtKB-UniRule"/>
</dbReference>
<dbReference type="PRINTS" id="PR00419">
    <property type="entry name" value="ADXRDTASE"/>
</dbReference>
<evidence type="ECO:0000313" key="9">
    <source>
        <dbReference type="Proteomes" id="UP000479132"/>
    </source>
</evidence>
<dbReference type="GO" id="GO:0005737">
    <property type="term" value="C:cytoplasm"/>
    <property type="evidence" value="ECO:0007669"/>
    <property type="project" value="UniProtKB-SubCell"/>
</dbReference>
<evidence type="ECO:0000256" key="2">
    <source>
        <dbReference type="ARBA" id="ARBA00022630"/>
    </source>
</evidence>
<comment type="function">
    <text evidence="6">Involved in coproporphyrin-dependent heme b biosynthesis. Catalyzes the oxidation of coproporphyrinogen III to coproporphyrin III.</text>
</comment>
<protein>
    <recommendedName>
        <fullName evidence="6">Coproporphyrinogen III oxidase</fullName>
        <ecNumber evidence="6">1.3.3.15</ecNumber>
    </recommendedName>
</protein>
<accession>A0A6M1T187</accession>
<sequence length="456" mass="50417">MTNKKSAVAILGAGISGLTIAHALAKKNISVTVYEKRDEVGGAIHSTQQDGWLIEEGPNTLMVRTQEVWDLLKELELGERIREANAAAQKRFIVKNVTPVALPNSLGSFLSTPLFTAGAKLRLLKEPFIEAPTKEDDSIANFIERRLGKQPLDYGVNPFVSGIFAGDPRQLSVKHTFSSLWEMEQEHGSLVKGMFKKDRSNNTPEKALLSFDEGNQVLPKALASKLPETVQTSTTVTSVIPKDDSWQVKTQTGAENITNRHNCVVSTIPAYATTTIFESALFDELSELPYAPLSVLALGYKKEQVSHPLNGFGMLVPEVEEYKLLGCLFSSTLFENRAPEGHHLITCFIGGARNPGLAFKSEEELRSIVTNELDELLGVTGDPVFSHHKFWNKAIPQYEVGYDRFISQMQNIEQEYPGLFLDGNYRNGVSVPDCISTGIETAEKISSFLRDRNKKG</sequence>
<proteinExistence type="inferred from homology"/>
<dbReference type="PANTHER" id="PTHR42923:SF3">
    <property type="entry name" value="PROTOPORPHYRINOGEN OXIDASE"/>
    <property type="match status" value="1"/>
</dbReference>
<gene>
    <name evidence="8" type="primary">hemG</name>
    <name evidence="8" type="ORF">G3569_12925</name>
</gene>
<dbReference type="Proteomes" id="UP000479132">
    <property type="component" value="Unassembled WGS sequence"/>
</dbReference>
<comment type="subcellular location">
    <subcellularLocation>
        <location evidence="6">Cytoplasm</location>
    </subcellularLocation>
</comment>
<evidence type="ECO:0000256" key="1">
    <source>
        <dbReference type="ARBA" id="ARBA00001974"/>
    </source>
</evidence>
<dbReference type="Gene3D" id="3.90.660.20">
    <property type="entry name" value="Protoporphyrinogen oxidase, mitochondrial, domain 2"/>
    <property type="match status" value="1"/>
</dbReference>
<comment type="cofactor">
    <cofactor evidence="1 6">
        <name>FAD</name>
        <dbReference type="ChEBI" id="CHEBI:57692"/>
    </cofactor>
</comment>
<dbReference type="EMBL" id="JAALLS010000017">
    <property type="protein sequence ID" value="NGP89256.1"/>
    <property type="molecule type" value="Genomic_DNA"/>
</dbReference>
<dbReference type="EC" id="1.3.3.15" evidence="6"/>
<dbReference type="SUPFAM" id="SSF54373">
    <property type="entry name" value="FAD-linked reductases, C-terminal domain"/>
    <property type="match status" value="1"/>
</dbReference>
<keyword evidence="5 6" id="KW-0350">Heme biosynthesis</keyword>
<keyword evidence="6" id="KW-0963">Cytoplasm</keyword>
<dbReference type="InterPro" id="IPR050464">
    <property type="entry name" value="Zeta_carotene_desat/Oxidored"/>
</dbReference>
<reference evidence="8 9" key="1">
    <citation type="submission" date="2020-02" db="EMBL/GenBank/DDBJ databases">
        <title>Aliifodinibius halophilus 2W32, complete genome.</title>
        <authorList>
            <person name="Li Y."/>
            <person name="Wu S."/>
        </authorList>
    </citation>
    <scope>NUCLEOTIDE SEQUENCE [LARGE SCALE GENOMIC DNA]</scope>
    <source>
        <strain evidence="8 9">2W32</strain>
    </source>
</reference>
<dbReference type="Pfam" id="PF01593">
    <property type="entry name" value="Amino_oxidase"/>
    <property type="match status" value="1"/>
</dbReference>
<dbReference type="PANTHER" id="PTHR42923">
    <property type="entry name" value="PROTOPORPHYRINOGEN OXIDASE"/>
    <property type="match status" value="1"/>
</dbReference>
<dbReference type="NCBIfam" id="TIGR00562">
    <property type="entry name" value="proto_IX_ox"/>
    <property type="match status" value="1"/>
</dbReference>
<dbReference type="Gene3D" id="3.50.50.60">
    <property type="entry name" value="FAD/NAD(P)-binding domain"/>
    <property type="match status" value="1"/>
</dbReference>
<evidence type="ECO:0000256" key="5">
    <source>
        <dbReference type="ARBA" id="ARBA00023133"/>
    </source>
</evidence>
<evidence type="ECO:0000256" key="6">
    <source>
        <dbReference type="RuleBase" id="RU364052"/>
    </source>
</evidence>
<keyword evidence="4 6" id="KW-0560">Oxidoreductase</keyword>
<comment type="catalytic activity">
    <reaction evidence="6">
        <text>coproporphyrinogen III + 3 O2 = coproporphyrin III + 3 H2O2</text>
        <dbReference type="Rhea" id="RHEA:43436"/>
        <dbReference type="ChEBI" id="CHEBI:15379"/>
        <dbReference type="ChEBI" id="CHEBI:16240"/>
        <dbReference type="ChEBI" id="CHEBI:57309"/>
        <dbReference type="ChEBI" id="CHEBI:131725"/>
        <dbReference type="EC" id="1.3.3.15"/>
    </reaction>
</comment>
<evidence type="ECO:0000259" key="7">
    <source>
        <dbReference type="Pfam" id="PF01593"/>
    </source>
</evidence>
<dbReference type="InterPro" id="IPR036188">
    <property type="entry name" value="FAD/NAD-bd_sf"/>
</dbReference>
<evidence type="ECO:0000313" key="8">
    <source>
        <dbReference type="EMBL" id="NGP89256.1"/>
    </source>
</evidence>
<comment type="pathway">
    <text evidence="6">Porphyrin-containing compound metabolism; protoheme biosynthesis.</text>
</comment>
<dbReference type="AlphaFoldDB" id="A0A6M1T187"/>
<dbReference type="InterPro" id="IPR002937">
    <property type="entry name" value="Amino_oxidase"/>
</dbReference>
<comment type="caution">
    <text evidence="8">The sequence shown here is derived from an EMBL/GenBank/DDBJ whole genome shotgun (WGS) entry which is preliminary data.</text>
</comment>
<keyword evidence="9" id="KW-1185">Reference proteome</keyword>
<dbReference type="Gene3D" id="1.10.3110.10">
    <property type="entry name" value="protoporphyrinogen ix oxidase, domain 3"/>
    <property type="match status" value="1"/>
</dbReference>
<dbReference type="GO" id="GO:0004729">
    <property type="term" value="F:oxygen-dependent protoporphyrinogen oxidase activity"/>
    <property type="evidence" value="ECO:0007669"/>
    <property type="project" value="UniProtKB-UniRule"/>
</dbReference>
<name>A0A6M1T187_9BACT</name>
<feature type="domain" description="Amine oxidase" evidence="7">
    <location>
        <begin position="15"/>
        <end position="445"/>
    </location>
</feature>
<keyword evidence="3 6" id="KW-0274">FAD</keyword>
<dbReference type="SUPFAM" id="SSF51905">
    <property type="entry name" value="FAD/NAD(P)-binding domain"/>
    <property type="match status" value="1"/>
</dbReference>
<organism evidence="8 9">
    <name type="scientific">Fodinibius halophilus</name>
    <dbReference type="NCBI Taxonomy" id="1736908"/>
    <lineage>
        <taxon>Bacteria</taxon>
        <taxon>Pseudomonadati</taxon>
        <taxon>Balneolota</taxon>
        <taxon>Balneolia</taxon>
        <taxon>Balneolales</taxon>
        <taxon>Balneolaceae</taxon>
        <taxon>Fodinibius</taxon>
    </lineage>
</organism>
<evidence type="ECO:0000256" key="4">
    <source>
        <dbReference type="ARBA" id="ARBA00023002"/>
    </source>
</evidence>
<comment type="similarity">
    <text evidence="6">Belongs to the protoporphyrinogen/coproporphyrinogen oxidase family. Coproporphyrinogen III oxidase subfamily.</text>
</comment>
<evidence type="ECO:0000256" key="3">
    <source>
        <dbReference type="ARBA" id="ARBA00022827"/>
    </source>
</evidence>
<dbReference type="InterPro" id="IPR004572">
    <property type="entry name" value="Protoporphyrinogen_oxidase"/>
</dbReference>
<dbReference type="RefSeq" id="WP_165269803.1">
    <property type="nucleotide sequence ID" value="NZ_JAALLS010000017.1"/>
</dbReference>
<dbReference type="UniPathway" id="UPA00252"/>
<keyword evidence="2 6" id="KW-0285">Flavoprotein</keyword>